<comment type="caution">
    <text evidence="1">The sequence shown here is derived from an EMBL/GenBank/DDBJ whole genome shotgun (WGS) entry which is preliminary data.</text>
</comment>
<sequence length="239" mass="28328">MPVDFISLKEYTINYNTLYDFFHEQKIFSNPHTQKNYLTAWIRHISEADKDAISEFRDPKIKQIILQALTDEPELFQQPFHFAFGTILIQFRISRLIELLKTNNYQDHVEYISYKEFTDSGTVFWTAPDNFTENLSSGFPILITELIGEGKHNQVVIDGNHRLNYYIHQKSQRIPVLTINPQTLIDNNLFVSRFDKYYYIFQNEMCRLANMREYDQMPDEALHPLSFLNGNGYQFNNLS</sequence>
<dbReference type="Proteomes" id="UP000546244">
    <property type="component" value="Unassembled WGS sequence"/>
</dbReference>
<evidence type="ECO:0000313" key="3">
    <source>
        <dbReference type="Proteomes" id="UP000532866"/>
    </source>
</evidence>
<gene>
    <name evidence="1" type="ORF">HB759_16120</name>
    <name evidence="2" type="ORF">HBP98_16635</name>
</gene>
<dbReference type="EMBL" id="JAAROL010000010">
    <property type="protein sequence ID" value="MBC1333473.1"/>
    <property type="molecule type" value="Genomic_DNA"/>
</dbReference>
<reference evidence="3 4" key="1">
    <citation type="submission" date="2020-03" db="EMBL/GenBank/DDBJ databases">
        <title>Soil Listeria distribution.</title>
        <authorList>
            <person name="Liao J."/>
            <person name="Wiedmann M."/>
        </authorList>
    </citation>
    <scope>NUCLEOTIDE SEQUENCE [LARGE SCALE GENOMIC DNA]</scope>
    <source>
        <strain evidence="1 3">FSL L7-1833</strain>
        <strain evidence="2 4">FSL L7-1850</strain>
    </source>
</reference>
<accession>A0A7X1BW57</accession>
<evidence type="ECO:0000313" key="2">
    <source>
        <dbReference type="EMBL" id="MBC2373640.1"/>
    </source>
</evidence>
<dbReference type="AlphaFoldDB" id="A0A7X1BW57"/>
<evidence type="ECO:0000313" key="4">
    <source>
        <dbReference type="Proteomes" id="UP000546244"/>
    </source>
</evidence>
<proteinExistence type="predicted"/>
<dbReference type="EMBL" id="JAARMV010000007">
    <property type="protein sequence ID" value="MBC2373640.1"/>
    <property type="molecule type" value="Genomic_DNA"/>
</dbReference>
<dbReference type="Proteomes" id="UP000532866">
    <property type="component" value="Unassembled WGS sequence"/>
</dbReference>
<organism evidence="1 3">
    <name type="scientific">Listeria booriae</name>
    <dbReference type="NCBI Taxonomy" id="1552123"/>
    <lineage>
        <taxon>Bacteria</taxon>
        <taxon>Bacillati</taxon>
        <taxon>Bacillota</taxon>
        <taxon>Bacilli</taxon>
        <taxon>Bacillales</taxon>
        <taxon>Listeriaceae</taxon>
        <taxon>Listeria</taxon>
    </lineage>
</organism>
<dbReference type="RefSeq" id="WP_185369239.1">
    <property type="nucleotide sequence ID" value="NZ_JAARMV010000007.1"/>
</dbReference>
<evidence type="ECO:0000313" key="1">
    <source>
        <dbReference type="EMBL" id="MBC1333473.1"/>
    </source>
</evidence>
<protein>
    <submittedName>
        <fullName evidence="1">Uncharacterized protein</fullName>
    </submittedName>
</protein>
<name>A0A7X1BW57_9LIST</name>